<evidence type="ECO:0000313" key="17">
    <source>
        <dbReference type="Proteomes" id="UP000285301"/>
    </source>
</evidence>
<dbReference type="EMBL" id="NCKU01001786">
    <property type="protein sequence ID" value="RWS11262.1"/>
    <property type="molecule type" value="Genomic_DNA"/>
</dbReference>
<feature type="domain" description="C2H2-type" evidence="15">
    <location>
        <begin position="262"/>
        <end position="286"/>
    </location>
</feature>
<organism evidence="16 17">
    <name type="scientific">Dinothrombium tinctorium</name>
    <dbReference type="NCBI Taxonomy" id="1965070"/>
    <lineage>
        <taxon>Eukaryota</taxon>
        <taxon>Metazoa</taxon>
        <taxon>Ecdysozoa</taxon>
        <taxon>Arthropoda</taxon>
        <taxon>Chelicerata</taxon>
        <taxon>Arachnida</taxon>
        <taxon>Acari</taxon>
        <taxon>Acariformes</taxon>
        <taxon>Trombidiformes</taxon>
        <taxon>Prostigmata</taxon>
        <taxon>Anystina</taxon>
        <taxon>Parasitengona</taxon>
        <taxon>Trombidioidea</taxon>
        <taxon>Trombidiidae</taxon>
        <taxon>Dinothrombium</taxon>
    </lineage>
</organism>
<evidence type="ECO:0000256" key="8">
    <source>
        <dbReference type="ARBA" id="ARBA00022737"/>
    </source>
</evidence>
<evidence type="ECO:0000256" key="10">
    <source>
        <dbReference type="ARBA" id="ARBA00022833"/>
    </source>
</evidence>
<protein>
    <recommendedName>
        <fullName evidence="4">Protein hunchback</fullName>
    </recommendedName>
</protein>
<dbReference type="GO" id="GO:0000977">
    <property type="term" value="F:RNA polymerase II transcription regulatory region sequence-specific DNA binding"/>
    <property type="evidence" value="ECO:0007669"/>
    <property type="project" value="UniProtKB-ARBA"/>
</dbReference>
<dbReference type="Gene3D" id="3.30.160.60">
    <property type="entry name" value="Classic Zinc Finger"/>
    <property type="match status" value="6"/>
</dbReference>
<reference evidence="16 17" key="1">
    <citation type="journal article" date="2018" name="Gigascience">
        <title>Genomes of trombidid mites reveal novel predicted allergens and laterally-transferred genes associated with secondary metabolism.</title>
        <authorList>
            <person name="Dong X."/>
            <person name="Chaisiri K."/>
            <person name="Xia D."/>
            <person name="Armstrong S.D."/>
            <person name="Fang Y."/>
            <person name="Donnelly M.J."/>
            <person name="Kadowaki T."/>
            <person name="McGarry J.W."/>
            <person name="Darby A.C."/>
            <person name="Makepeace B.L."/>
        </authorList>
    </citation>
    <scope>NUCLEOTIDE SEQUENCE [LARGE SCALE GENOMIC DNA]</scope>
    <source>
        <strain evidence="16">UoL-WK</strain>
    </source>
</reference>
<feature type="region of interest" description="Disordered" evidence="14">
    <location>
        <begin position="969"/>
        <end position="997"/>
    </location>
</feature>
<evidence type="ECO:0000259" key="15">
    <source>
        <dbReference type="PROSITE" id="PS50157"/>
    </source>
</evidence>
<feature type="domain" description="C2H2-type" evidence="15">
    <location>
        <begin position="234"/>
        <end position="261"/>
    </location>
</feature>
<evidence type="ECO:0000256" key="3">
    <source>
        <dbReference type="ARBA" id="ARBA00007746"/>
    </source>
</evidence>
<comment type="caution">
    <text evidence="16">The sequence shown here is derived from an EMBL/GenBank/DDBJ whole genome shotgun (WGS) entry which is preliminary data.</text>
</comment>
<name>A0A3S3S6S3_9ACAR</name>
<dbReference type="InterPro" id="IPR013087">
    <property type="entry name" value="Znf_C2H2_type"/>
</dbReference>
<dbReference type="FunFam" id="3.30.160.60:FF:001482">
    <property type="entry name" value="Hunchback"/>
    <property type="match status" value="2"/>
</dbReference>
<dbReference type="Proteomes" id="UP000285301">
    <property type="component" value="Unassembled WGS sequence"/>
</dbReference>
<dbReference type="PROSITE" id="PS00028">
    <property type="entry name" value="ZINC_FINGER_C2H2_1"/>
    <property type="match status" value="2"/>
</dbReference>
<feature type="compositionally biased region" description="Basic and acidic residues" evidence="14">
    <location>
        <begin position="320"/>
        <end position="331"/>
    </location>
</feature>
<evidence type="ECO:0000256" key="1">
    <source>
        <dbReference type="ARBA" id="ARBA00003983"/>
    </source>
</evidence>
<feature type="compositionally biased region" description="Low complexity" evidence="14">
    <location>
        <begin position="816"/>
        <end position="831"/>
    </location>
</feature>
<dbReference type="FunFam" id="3.30.160.60:FF:001301">
    <property type="entry name" value="Blast:Protein hunchback"/>
    <property type="match status" value="2"/>
</dbReference>
<evidence type="ECO:0000313" key="16">
    <source>
        <dbReference type="EMBL" id="RWS11262.1"/>
    </source>
</evidence>
<evidence type="ECO:0000256" key="5">
    <source>
        <dbReference type="ARBA" id="ARBA00022473"/>
    </source>
</evidence>
<feature type="region of interest" description="Disordered" evidence="14">
    <location>
        <begin position="149"/>
        <end position="176"/>
    </location>
</feature>
<dbReference type="InterPro" id="IPR036236">
    <property type="entry name" value="Znf_C2H2_sf"/>
</dbReference>
<feature type="compositionally biased region" description="Polar residues" evidence="14">
    <location>
        <begin position="1294"/>
        <end position="1304"/>
    </location>
</feature>
<dbReference type="GO" id="GO:0000122">
    <property type="term" value="P:negative regulation of transcription by RNA polymerase II"/>
    <property type="evidence" value="ECO:0007669"/>
    <property type="project" value="UniProtKB-ARBA"/>
</dbReference>
<dbReference type="PANTHER" id="PTHR24392:SF49">
    <property type="entry name" value="PROTEIN HUNCHBACK"/>
    <property type="match status" value="1"/>
</dbReference>
<feature type="domain" description="C2H2-type" evidence="15">
    <location>
        <begin position="771"/>
        <end position="799"/>
    </location>
</feature>
<comment type="subcellular location">
    <subcellularLocation>
        <location evidence="2">Nucleus</location>
    </subcellularLocation>
</comment>
<evidence type="ECO:0000256" key="2">
    <source>
        <dbReference type="ARBA" id="ARBA00004123"/>
    </source>
</evidence>
<feature type="domain" description="C2H2-type" evidence="15">
    <location>
        <begin position="206"/>
        <end position="233"/>
    </location>
</feature>
<keyword evidence="5" id="KW-0217">Developmental protein</keyword>
<evidence type="ECO:0000256" key="14">
    <source>
        <dbReference type="SAM" id="MobiDB-lite"/>
    </source>
</evidence>
<feature type="domain" description="C2H2-type" evidence="15">
    <location>
        <begin position="897"/>
        <end position="924"/>
    </location>
</feature>
<evidence type="ECO:0000256" key="7">
    <source>
        <dbReference type="ARBA" id="ARBA00022723"/>
    </source>
</evidence>
<dbReference type="GO" id="GO:0035282">
    <property type="term" value="P:segmentation"/>
    <property type="evidence" value="ECO:0007669"/>
    <property type="project" value="UniProtKB-KW"/>
</dbReference>
<evidence type="ECO:0000256" key="11">
    <source>
        <dbReference type="ARBA" id="ARBA00023125"/>
    </source>
</evidence>
<keyword evidence="10" id="KW-0862">Zinc</keyword>
<sequence>MQDIKKDFECTETSMQNHLLADNPLFQLQRALERSRIFGMKTMESDCSPPKPMLNSVFNGAVNIEKSAKSLNASNEDISDELYRCHLCSYSGNSKYEFNAHMNTHFDHKCPLCDYTSRTEGRLKRHIRDFHSEVPPESWAGTRVLHNSEETNDASNNSSSSTNRTLSSGGSGKSRKYKCKQCNFIAVSKSDFWEHSKSHIKSEKLLTCPKCQFVTEYKHHLEYHLRNHFGSKPFKCAKCNYSCVNKSMLNSHMKSHSNIYQYRCSECSYATKYCHSLKLHLRKYSHKPATVLNLDGTPNPYPIIDVYGTRRGPRPKKRSVKDEDSPTKETQSKTSNNASAPDYLFLPNSSVNTVSNQNSLSPLPMPMEFPFFGQPLFPNGLLNYSGLGSLASNSEMFPFYNSQSISSMAIENPAQMSSTNCKEFKDSKVEKKQSGHIVPLKCSFCDFTTETREQYGKHLLQHVAEENRNTKINDPLNISSSNDVSNAEIEQQQKALFNELMARQSSSPNSRKLLEQITANPMAANIIFNGCGSNIAHEESLKLNRFRNKESESDLENFQIKNKRPISAPVERVMDLNKLLSSPPPRAKSSPCFLSPASFESTKYDDTNAQSKMTVPLTEDASPLDLSSNRKDENVEDDSDNESCPSPDEMYAIRLSSNTPVDENDCENNKKDFECNEMSQRHPLVDNPLFQLQSAFERSSIFGVKKKESECSPNPMMNSVFNGAVNIEKSKNFFNTASEEISGELYRCHLCSYSGNSKYEFNAHMNTHFDHKCPLCDYTSRTEGRLKRHIRDFHSEVPPESWAGTRVLHNSEETNDASNNSSSSTNRTLSSGGSGKSRKYKCKQCNFIAVSKSDFWEHSKSHIKSEKLLTCPKCQFVTEYKHHLEYHLRNHFGSKPFKCAKCNYSCVNKSMLNSHMKSHSNIYQYRCSECSYATKYCHSLKLHLRKYSHKPATVLNLDGTPNPYPVIDVYGTRRGPRPKKQQGKNDSPIKEPQPKSSIAATVPSFPFLQNAAIDSNLMPLLMQNSMPMGIPFLCPPLITNSMMSSSTFGGVSSHSDMLFPFSNSHPISSLTGNRNSILSHSTINAEYTNESNFKNSKDEKKQSNLVPLKCSFCDYTTETRELYGQHLILHVAEENMNSTKNSTFSPSNHISEDESEKQQRAFLNELIARSHSPNSRKLLEQITANPMAANVIFNSYNGITLQNGSNRIKFEGQEMSSEANYLDSDNRPVSAPVDLKKLLSPPPRAKSSPCFLSPTLSLDESKAEQSSELPKLTDTVNEDASPLDLSSYRLPQDYNRNNYFSEEQQANDERQQFRRHRRKGEAVKLSCLKIDGENSDED</sequence>
<evidence type="ECO:0000256" key="12">
    <source>
        <dbReference type="ARBA" id="ARBA00023242"/>
    </source>
</evidence>
<dbReference type="Pfam" id="PF00096">
    <property type="entry name" value="zf-C2H2"/>
    <property type="match status" value="2"/>
</dbReference>
<keyword evidence="17" id="KW-1185">Reference proteome</keyword>
<dbReference type="OrthoDB" id="10015593at2759"/>
<feature type="region of interest" description="Disordered" evidence="14">
    <location>
        <begin position="1233"/>
        <end position="1320"/>
    </location>
</feature>
<gene>
    <name evidence="16" type="ORF">B4U79_00725</name>
</gene>
<evidence type="ECO:0000256" key="6">
    <source>
        <dbReference type="ARBA" id="ARBA00022492"/>
    </source>
</evidence>
<keyword evidence="11" id="KW-0238">DNA-binding</keyword>
<feature type="region of interest" description="Disordered" evidence="14">
    <location>
        <begin position="812"/>
        <end position="839"/>
    </location>
</feature>
<dbReference type="PROSITE" id="PS50157">
    <property type="entry name" value="ZINC_FINGER_C2H2_2"/>
    <property type="match status" value="8"/>
</dbReference>
<feature type="region of interest" description="Disordered" evidence="14">
    <location>
        <begin position="303"/>
        <end position="342"/>
    </location>
</feature>
<feature type="compositionally biased region" description="Low complexity" evidence="14">
    <location>
        <begin position="153"/>
        <end position="168"/>
    </location>
</feature>
<comment type="similarity">
    <text evidence="3">Belongs to the hunchback C2H2-type zinc-finger protein family.</text>
</comment>
<evidence type="ECO:0000256" key="9">
    <source>
        <dbReference type="ARBA" id="ARBA00022771"/>
    </source>
</evidence>
<dbReference type="SMART" id="SM00355">
    <property type="entry name" value="ZnF_C2H2"/>
    <property type="match status" value="14"/>
</dbReference>
<evidence type="ECO:0000256" key="4">
    <source>
        <dbReference type="ARBA" id="ARBA00013638"/>
    </source>
</evidence>
<keyword evidence="9 13" id="KW-0863">Zinc-finger</keyword>
<feature type="region of interest" description="Disordered" evidence="14">
    <location>
        <begin position="614"/>
        <end position="648"/>
    </location>
</feature>
<proteinExistence type="inferred from homology"/>
<keyword evidence="7" id="KW-0479">Metal-binding</keyword>
<dbReference type="SUPFAM" id="SSF57667">
    <property type="entry name" value="beta-beta-alpha zinc fingers"/>
    <property type="match status" value="4"/>
</dbReference>
<dbReference type="PANTHER" id="PTHR24392">
    <property type="entry name" value="ZINC FINGER PROTEIN"/>
    <property type="match status" value="1"/>
</dbReference>
<dbReference type="GO" id="GO:0005634">
    <property type="term" value="C:nucleus"/>
    <property type="evidence" value="ECO:0007669"/>
    <property type="project" value="UniProtKB-SubCell"/>
</dbReference>
<evidence type="ECO:0000256" key="13">
    <source>
        <dbReference type="PROSITE-ProRule" id="PRU00042"/>
    </source>
</evidence>
<dbReference type="GO" id="GO:0040034">
    <property type="term" value="P:regulation of development, heterochronic"/>
    <property type="evidence" value="ECO:0007669"/>
    <property type="project" value="UniProtKB-ARBA"/>
</dbReference>
<feature type="domain" description="C2H2-type" evidence="15">
    <location>
        <begin position="108"/>
        <end position="136"/>
    </location>
</feature>
<accession>A0A3S3S6S3</accession>
<keyword evidence="6" id="KW-0302">Gap protein</keyword>
<comment type="function">
    <text evidence="1">Gap class segmentation protein that controls development of head structures.</text>
</comment>
<dbReference type="STRING" id="1965070.A0A3S3S6S3"/>
<keyword evidence="12" id="KW-0539">Nucleus</keyword>
<keyword evidence="8" id="KW-0677">Repeat</keyword>
<feature type="domain" description="C2H2-type" evidence="15">
    <location>
        <begin position="869"/>
        <end position="896"/>
    </location>
</feature>
<feature type="domain" description="C2H2-type" evidence="15">
    <location>
        <begin position="925"/>
        <end position="949"/>
    </location>
</feature>
<dbReference type="GO" id="GO:0008270">
    <property type="term" value="F:zinc ion binding"/>
    <property type="evidence" value="ECO:0007669"/>
    <property type="project" value="UniProtKB-KW"/>
</dbReference>